<feature type="chain" id="PRO_5043840097" evidence="1">
    <location>
        <begin position="36"/>
        <end position="450"/>
    </location>
</feature>
<dbReference type="InterPro" id="IPR011447">
    <property type="entry name" value="DUF1552"/>
</dbReference>
<reference evidence="2" key="1">
    <citation type="submission" date="2024-05" db="EMBL/GenBank/DDBJ databases">
        <title>Planctomycetes of the genus Singulisphaera possess chitinolytic capabilities.</title>
        <authorList>
            <person name="Ivanova A."/>
        </authorList>
    </citation>
    <scope>NUCLEOTIDE SEQUENCE</scope>
    <source>
        <strain evidence="2">Ch08T</strain>
    </source>
</reference>
<name>A0AAU7CT96_9BACT</name>
<dbReference type="InterPro" id="IPR006311">
    <property type="entry name" value="TAT_signal"/>
</dbReference>
<dbReference type="PROSITE" id="PS51318">
    <property type="entry name" value="TAT"/>
    <property type="match status" value="1"/>
</dbReference>
<dbReference type="Pfam" id="PF07586">
    <property type="entry name" value="HXXSHH"/>
    <property type="match status" value="1"/>
</dbReference>
<evidence type="ECO:0000256" key="1">
    <source>
        <dbReference type="SAM" id="SignalP"/>
    </source>
</evidence>
<dbReference type="AlphaFoldDB" id="A0AAU7CT96"/>
<accession>A0AAU7CT96</accession>
<proteinExistence type="predicted"/>
<organism evidence="2">
    <name type="scientific">Singulisphaera sp. Ch08</name>
    <dbReference type="NCBI Taxonomy" id="3120278"/>
    <lineage>
        <taxon>Bacteria</taxon>
        <taxon>Pseudomonadati</taxon>
        <taxon>Planctomycetota</taxon>
        <taxon>Planctomycetia</taxon>
        <taxon>Isosphaerales</taxon>
        <taxon>Isosphaeraceae</taxon>
        <taxon>Singulisphaera</taxon>
    </lineage>
</organism>
<keyword evidence="1" id="KW-0732">Signal</keyword>
<dbReference type="EMBL" id="CP155447">
    <property type="protein sequence ID" value="XBH08165.1"/>
    <property type="molecule type" value="Genomic_DNA"/>
</dbReference>
<protein>
    <submittedName>
        <fullName evidence="2">DUF1552 domain-containing protein</fullName>
    </submittedName>
</protein>
<evidence type="ECO:0000313" key="2">
    <source>
        <dbReference type="EMBL" id="XBH08165.1"/>
    </source>
</evidence>
<sequence length="450" mass="48711">MRTAKQISRRTVLRGLGTAIALPWLEAMSSVPALATPAGAAGKTAPLRMAFFYVPNGAHMADWTPKEVGTDFTLPYILEPVSAFKDELLVVTGLAQKTGTAMGDGPGDHARALSTFLTGCHPVKTDGANIRAGISVDQIAALQVGGQTRFPSLELGIDRGAQSGNCDSGYSCAYSSNISWRTESTPMAKEVNPRLVFDRLFTSQNATGSAASRARRAFYKKSILDYVSEDAATLKGRLGISDQRKVEEYLTAVREIERRVDRASDQTAADLPEFARPTGVPRDFQEHVRLMSDLMVLAFQGDVTRISTFMFANEGSNRSYAFIDVPEGHHDLSHHGGDAKKHEKIKKINHLHISQFAYILGKLKAIKEGDGTLLDNSMIVYGSGISDGNRHNHDDLPILVAGKGGGTIQTGRHLKVANNTPLNNLYLSLLDRMGAPVEQFGDSTGRVEGL</sequence>
<feature type="signal peptide" evidence="1">
    <location>
        <begin position="1"/>
        <end position="35"/>
    </location>
</feature>
<dbReference type="RefSeq" id="WP_406701001.1">
    <property type="nucleotide sequence ID" value="NZ_CP155447.1"/>
</dbReference>
<gene>
    <name evidence="2" type="ORF">V5E97_19635</name>
</gene>